<dbReference type="GO" id="GO:0005886">
    <property type="term" value="C:plasma membrane"/>
    <property type="evidence" value="ECO:0007669"/>
    <property type="project" value="UniProtKB-SubCell"/>
</dbReference>
<evidence type="ECO:0000313" key="11">
    <source>
        <dbReference type="Proteomes" id="UP000231987"/>
    </source>
</evidence>
<protein>
    <recommendedName>
        <fullName evidence="9">ABC transmembrane type-1 domain-containing protein</fullName>
    </recommendedName>
</protein>
<keyword evidence="2 8" id="KW-0813">Transport</keyword>
<evidence type="ECO:0000313" key="10">
    <source>
        <dbReference type="EMBL" id="PJR09860.1"/>
    </source>
</evidence>
<evidence type="ECO:0000256" key="2">
    <source>
        <dbReference type="ARBA" id="ARBA00022448"/>
    </source>
</evidence>
<proteinExistence type="inferred from homology"/>
<dbReference type="EMBL" id="NJGD01000027">
    <property type="protein sequence ID" value="PJR09860.1"/>
    <property type="molecule type" value="Genomic_DNA"/>
</dbReference>
<evidence type="ECO:0000256" key="5">
    <source>
        <dbReference type="ARBA" id="ARBA00022692"/>
    </source>
</evidence>
<keyword evidence="4" id="KW-0997">Cell inner membrane</keyword>
<accession>A0A2J0YTX4</accession>
<reference evidence="10 11" key="1">
    <citation type="submission" date="2017-06" db="EMBL/GenBank/DDBJ databases">
        <title>Ensifer strains isolated from leguminous trees and herbs display diverse denitrification phenotypes with some acting as strong N2O sinks.</title>
        <authorList>
            <person name="Woliy K."/>
            <person name="Mania D."/>
            <person name="Bakken L.R."/>
            <person name="Frostegard A."/>
        </authorList>
    </citation>
    <scope>NUCLEOTIDE SEQUENCE [LARGE SCALE GENOMIC DNA]</scope>
    <source>
        <strain evidence="10 11">AC50a</strain>
    </source>
</reference>
<evidence type="ECO:0000256" key="8">
    <source>
        <dbReference type="RuleBase" id="RU363032"/>
    </source>
</evidence>
<dbReference type="AlphaFoldDB" id="A0A2J0YTX4"/>
<evidence type="ECO:0000256" key="3">
    <source>
        <dbReference type="ARBA" id="ARBA00022475"/>
    </source>
</evidence>
<evidence type="ECO:0000256" key="7">
    <source>
        <dbReference type="ARBA" id="ARBA00023136"/>
    </source>
</evidence>
<feature type="transmembrane region" description="Helical" evidence="8">
    <location>
        <begin position="244"/>
        <end position="270"/>
    </location>
</feature>
<feature type="transmembrane region" description="Helical" evidence="8">
    <location>
        <begin position="23"/>
        <end position="48"/>
    </location>
</feature>
<dbReference type="InterPro" id="IPR035906">
    <property type="entry name" value="MetI-like_sf"/>
</dbReference>
<sequence>MSASVDTSLPIRRWTVGGMLGKGLMIVYVGLMLIWLLFPIVLVLLASFQGKLEVSLSLRDVSLEAYKAIPPAYWEAFWFTVRAAFTATILALLVAVPAAWAMNRGRLAGSRLMSNLVLIPDVVPQLILGIALLTVFIPLHLSNSFLGVLLALVALSLSTGLRFTEALLAGLPEEYEQAAHTLGAGRLTTFRIVTLPLIAPGIAIAALFIFMQNLVTFELLFFIAGPNATPVSIRLFSDIVDRGVVPYAVAMAGILVYVAIAFYTMVAIVLGPKYMAGSVMSRKG</sequence>
<dbReference type="Pfam" id="PF00528">
    <property type="entry name" value="BPD_transp_1"/>
    <property type="match status" value="1"/>
</dbReference>
<dbReference type="InterPro" id="IPR000515">
    <property type="entry name" value="MetI-like"/>
</dbReference>
<feature type="transmembrane region" description="Helical" evidence="8">
    <location>
        <begin position="112"/>
        <end position="139"/>
    </location>
</feature>
<keyword evidence="6 8" id="KW-1133">Transmembrane helix</keyword>
<name>A0A2J0YTX4_RHIML</name>
<feature type="domain" description="ABC transmembrane type-1" evidence="9">
    <location>
        <begin position="77"/>
        <end position="266"/>
    </location>
</feature>
<comment type="subcellular location">
    <subcellularLocation>
        <location evidence="1">Cell inner membrane</location>
        <topology evidence="1">Multi-pass membrane protein</topology>
    </subcellularLocation>
    <subcellularLocation>
        <location evidence="8">Cell membrane</location>
        <topology evidence="8">Multi-pass membrane protein</topology>
    </subcellularLocation>
</comment>
<keyword evidence="3" id="KW-1003">Cell membrane</keyword>
<comment type="caution">
    <text evidence="10">The sequence shown here is derived from an EMBL/GenBank/DDBJ whole genome shotgun (WGS) entry which is preliminary data.</text>
</comment>
<keyword evidence="5 8" id="KW-0812">Transmembrane</keyword>
<dbReference type="PROSITE" id="PS50928">
    <property type="entry name" value="ABC_TM1"/>
    <property type="match status" value="1"/>
</dbReference>
<feature type="transmembrane region" description="Helical" evidence="8">
    <location>
        <begin position="145"/>
        <end position="171"/>
    </location>
</feature>
<evidence type="ECO:0000259" key="9">
    <source>
        <dbReference type="PROSITE" id="PS50928"/>
    </source>
</evidence>
<dbReference type="PANTHER" id="PTHR43357:SF4">
    <property type="entry name" value="INNER MEMBRANE ABC TRANSPORTER PERMEASE PROTEIN YDCV"/>
    <property type="match status" value="1"/>
</dbReference>
<gene>
    <name evidence="10" type="ORF">CEJ86_30630</name>
</gene>
<feature type="transmembrane region" description="Helical" evidence="8">
    <location>
        <begin position="76"/>
        <end position="100"/>
    </location>
</feature>
<dbReference type="RefSeq" id="WP_100674769.1">
    <property type="nucleotide sequence ID" value="NZ_NJGD01000027.1"/>
</dbReference>
<dbReference type="Proteomes" id="UP000231987">
    <property type="component" value="Unassembled WGS sequence"/>
</dbReference>
<dbReference type="Gene3D" id="1.10.3720.10">
    <property type="entry name" value="MetI-like"/>
    <property type="match status" value="1"/>
</dbReference>
<evidence type="ECO:0000256" key="6">
    <source>
        <dbReference type="ARBA" id="ARBA00022989"/>
    </source>
</evidence>
<dbReference type="GO" id="GO:0055085">
    <property type="term" value="P:transmembrane transport"/>
    <property type="evidence" value="ECO:0007669"/>
    <property type="project" value="InterPro"/>
</dbReference>
<dbReference type="CDD" id="cd06261">
    <property type="entry name" value="TM_PBP2"/>
    <property type="match status" value="1"/>
</dbReference>
<evidence type="ECO:0000256" key="1">
    <source>
        <dbReference type="ARBA" id="ARBA00004429"/>
    </source>
</evidence>
<keyword evidence="7 8" id="KW-0472">Membrane</keyword>
<evidence type="ECO:0000256" key="4">
    <source>
        <dbReference type="ARBA" id="ARBA00022519"/>
    </source>
</evidence>
<comment type="similarity">
    <text evidence="8">Belongs to the binding-protein-dependent transport system permease family.</text>
</comment>
<dbReference type="PANTHER" id="PTHR43357">
    <property type="entry name" value="INNER MEMBRANE ABC TRANSPORTER PERMEASE PROTEIN YDCV"/>
    <property type="match status" value="1"/>
</dbReference>
<organism evidence="10 11">
    <name type="scientific">Rhizobium meliloti</name>
    <name type="common">Ensifer meliloti</name>
    <name type="synonym">Sinorhizobium meliloti</name>
    <dbReference type="NCBI Taxonomy" id="382"/>
    <lineage>
        <taxon>Bacteria</taxon>
        <taxon>Pseudomonadati</taxon>
        <taxon>Pseudomonadota</taxon>
        <taxon>Alphaproteobacteria</taxon>
        <taxon>Hyphomicrobiales</taxon>
        <taxon>Rhizobiaceae</taxon>
        <taxon>Sinorhizobium/Ensifer group</taxon>
        <taxon>Sinorhizobium</taxon>
    </lineage>
</organism>
<feature type="transmembrane region" description="Helical" evidence="8">
    <location>
        <begin position="192"/>
        <end position="224"/>
    </location>
</feature>
<dbReference type="SUPFAM" id="SSF161098">
    <property type="entry name" value="MetI-like"/>
    <property type="match status" value="1"/>
</dbReference>